<name>G7V853_THELD</name>
<dbReference type="HOGENOM" id="CLU_037632_0_0_0"/>
<reference evidence="1 2" key="2">
    <citation type="journal article" date="2012" name="Stand. Genomic Sci.">
        <title>Genome sequence of the moderately thermophilic, amino-acid-degrading and sulfur-reducing bacterium Thermovirga lienii type strain (Cas60314(T)).</title>
        <authorList>
            <person name="Goker M."/>
            <person name="Saunders E."/>
            <person name="Lapidus A."/>
            <person name="Nolan M."/>
            <person name="Lucas S."/>
            <person name="Hammon N."/>
            <person name="Deshpande S."/>
            <person name="Cheng J.F."/>
            <person name="Han C."/>
            <person name="Tapia R."/>
            <person name="Goodwin L.A."/>
            <person name="Pitluck S."/>
            <person name="Liolios K."/>
            <person name="Mavromatis K."/>
            <person name="Pagani I."/>
            <person name="Ivanova N."/>
            <person name="Mikhailova N."/>
            <person name="Pati A."/>
            <person name="Chen A."/>
            <person name="Palaniappan K."/>
            <person name="Land M."/>
            <person name="Chang Y.J."/>
            <person name="Jeffries C.D."/>
            <person name="Brambilla E.M."/>
            <person name="Rohde M."/>
            <person name="Spring S."/>
            <person name="Detter J.C."/>
            <person name="Woyke T."/>
            <person name="Bristow J."/>
            <person name="Eisen J.A."/>
            <person name="Markowitz V."/>
            <person name="Hugenholtz P."/>
            <person name="Kyrpides N.C."/>
            <person name="Klenk H.P."/>
        </authorList>
    </citation>
    <scope>NUCLEOTIDE SEQUENCE [LARGE SCALE GENOMIC DNA]</scope>
    <source>
        <strain evidence="2">ATCC BAA-1197 / DSM 17291 / Cas60314</strain>
    </source>
</reference>
<evidence type="ECO:0000313" key="2">
    <source>
        <dbReference type="Proteomes" id="UP000005868"/>
    </source>
</evidence>
<dbReference type="InterPro" id="IPR012166">
    <property type="entry name" value="Uncharacterised_RocB"/>
</dbReference>
<protein>
    <submittedName>
        <fullName evidence="1">Peptidase M20</fullName>
    </submittedName>
</protein>
<sequence>MKVSTKGEDLYRFLLELVRIPSVSPGAEENRIANFIKGVLQETPYFKEHPQDLMLVPMERDPFGRHILFAVVRAKPETSNTLILMGHMDVVDTSACGTLKDLAFDPEQYTKEIRKINLPPDARKDLESGEWLFGRGISDMKGGIATGVAMLCEAAWGNFSPGVNLAGLFVCDEENNSGGMLRAVSLLADLQEEGLKFSGCIDLEPTFAGGGEGGPSIYLGSIGKINPFFYFVGKETHVGEYYEGLTAASMVSQLNVILDGNPKFADQLEGISYPPYGCMRQVDLRREYSATIMTKAIAFYSYLTASKMPREIMEEILHLSLEAQRRATEQYEKYAKEYIERNGSGGTIKKWEPKAFTYGKLFSMAREKLGEQKLKKLIEEALGGCPKGSDEREKAFAMIEAIAEELDIQPPFSVVGILPPWYPHRTNLCRNKGEKLMRQTAQVVATEAQSKFGVNLKIRKMFEGVSDLSYCGFEGCAEDMEAVRDNLPGWGELYDFPGEALLKLDIPILSFGPHGKDAHKNTERIHVPYFLEVYPQLLKKAIDTIAELSTV</sequence>
<keyword evidence="2" id="KW-1185">Reference proteome</keyword>
<dbReference type="Pfam" id="PF01546">
    <property type="entry name" value="Peptidase_M20"/>
    <property type="match status" value="1"/>
</dbReference>
<accession>G7V853</accession>
<evidence type="ECO:0000313" key="1">
    <source>
        <dbReference type="EMBL" id="AER67384.1"/>
    </source>
</evidence>
<dbReference type="KEGG" id="tli:Tlie_1662"/>
<dbReference type="eggNOG" id="COG4187">
    <property type="taxonomic scope" value="Bacteria"/>
</dbReference>
<dbReference type="PANTHER" id="PTHR43808:SF27">
    <property type="entry name" value="PROTEIN ROCB"/>
    <property type="match status" value="1"/>
</dbReference>
<dbReference type="Gene3D" id="3.40.630.10">
    <property type="entry name" value="Zn peptidases"/>
    <property type="match status" value="1"/>
</dbReference>
<dbReference type="PIRSF" id="PIRSF010386">
    <property type="entry name" value="RocB"/>
    <property type="match status" value="1"/>
</dbReference>
<dbReference type="EMBL" id="CP003096">
    <property type="protein sequence ID" value="AER67384.1"/>
    <property type="molecule type" value="Genomic_DNA"/>
</dbReference>
<dbReference type="InterPro" id="IPR002933">
    <property type="entry name" value="Peptidase_M20"/>
</dbReference>
<dbReference type="Proteomes" id="UP000005868">
    <property type="component" value="Chromosome"/>
</dbReference>
<dbReference type="InterPro" id="IPR050072">
    <property type="entry name" value="Peptidase_M20A"/>
</dbReference>
<dbReference type="OrthoDB" id="9815360at2"/>
<dbReference type="PANTHER" id="PTHR43808">
    <property type="entry name" value="ACETYLORNITHINE DEACETYLASE"/>
    <property type="match status" value="1"/>
</dbReference>
<dbReference type="SUPFAM" id="SSF53187">
    <property type="entry name" value="Zn-dependent exopeptidases"/>
    <property type="match status" value="1"/>
</dbReference>
<dbReference type="STRING" id="580340.Tlie_1662"/>
<organism evidence="1 2">
    <name type="scientific">Thermovirga lienii (strain ATCC BAA-1197 / DSM 17291 / Cas60314)</name>
    <dbReference type="NCBI Taxonomy" id="580340"/>
    <lineage>
        <taxon>Bacteria</taxon>
        <taxon>Thermotogati</taxon>
        <taxon>Synergistota</taxon>
        <taxon>Synergistia</taxon>
        <taxon>Synergistales</taxon>
        <taxon>Thermovirgaceae</taxon>
        <taxon>Thermovirga</taxon>
    </lineage>
</organism>
<dbReference type="AlphaFoldDB" id="G7V853"/>
<reference evidence="2" key="1">
    <citation type="submission" date="2011-10" db="EMBL/GenBank/DDBJ databases">
        <title>The complete genome of chromosome of Thermovirga lienii DSM 17291.</title>
        <authorList>
            <consortium name="US DOE Joint Genome Institute (JGI-PGF)"/>
            <person name="Lucas S."/>
            <person name="Copeland A."/>
            <person name="Lapidus A."/>
            <person name="Glavina del Rio T."/>
            <person name="Dalin E."/>
            <person name="Tice H."/>
            <person name="Bruce D."/>
            <person name="Goodwin L."/>
            <person name="Pitluck S."/>
            <person name="Peters L."/>
            <person name="Mikhailova N."/>
            <person name="Saunders E."/>
            <person name="Kyrpides N."/>
            <person name="Mavromatis K."/>
            <person name="Ivanova N."/>
            <person name="Last F.I."/>
            <person name="Brettin T."/>
            <person name="Detter J.C."/>
            <person name="Han C."/>
            <person name="Larimer F."/>
            <person name="Land M."/>
            <person name="Hauser L."/>
            <person name="Markowitz V."/>
            <person name="Cheng J.-F."/>
            <person name="Hugenholtz P."/>
            <person name="Woyke T."/>
            <person name="Wu D."/>
            <person name="Spring S."/>
            <person name="Schroeder M."/>
            <person name="Brambilla E.-M."/>
            <person name="Klenk H.-P."/>
            <person name="Eisen J.A."/>
        </authorList>
    </citation>
    <scope>NUCLEOTIDE SEQUENCE [LARGE SCALE GENOMIC DNA]</scope>
    <source>
        <strain evidence="2">ATCC BAA-1197 / DSM 17291 / Cas60314</strain>
    </source>
</reference>
<proteinExistence type="predicted"/>
<dbReference type="GO" id="GO:0016787">
    <property type="term" value="F:hydrolase activity"/>
    <property type="evidence" value="ECO:0007669"/>
    <property type="project" value="InterPro"/>
</dbReference>
<gene>
    <name evidence="1" type="ordered locus">Tlie_1662</name>
</gene>